<dbReference type="Proteomes" id="UP001175000">
    <property type="component" value="Unassembled WGS sequence"/>
</dbReference>
<accession>A0AA39WYU1</accession>
<dbReference type="InterPro" id="IPR038883">
    <property type="entry name" value="AN11006-like"/>
</dbReference>
<dbReference type="AlphaFoldDB" id="A0AA39WYU1"/>
<protein>
    <submittedName>
        <fullName evidence="1">Uncharacterized protein</fullName>
    </submittedName>
</protein>
<name>A0AA39WYU1_9PEZI</name>
<proteinExistence type="predicted"/>
<dbReference type="EMBL" id="JAULSU010000003">
    <property type="protein sequence ID" value="KAK0624138.1"/>
    <property type="molecule type" value="Genomic_DNA"/>
</dbReference>
<comment type="caution">
    <text evidence="1">The sequence shown here is derived from an EMBL/GenBank/DDBJ whole genome shotgun (WGS) entry which is preliminary data.</text>
</comment>
<evidence type="ECO:0000313" key="1">
    <source>
        <dbReference type="EMBL" id="KAK0624138.1"/>
    </source>
</evidence>
<reference evidence="1" key="1">
    <citation type="submission" date="2023-06" db="EMBL/GenBank/DDBJ databases">
        <title>Genome-scale phylogeny and comparative genomics of the fungal order Sordariales.</title>
        <authorList>
            <consortium name="Lawrence Berkeley National Laboratory"/>
            <person name="Hensen N."/>
            <person name="Bonometti L."/>
            <person name="Westerberg I."/>
            <person name="Brannstrom I.O."/>
            <person name="Guillou S."/>
            <person name="Cros-Aarteil S."/>
            <person name="Calhoun S."/>
            <person name="Haridas S."/>
            <person name="Kuo A."/>
            <person name="Mondo S."/>
            <person name="Pangilinan J."/>
            <person name="Riley R."/>
            <person name="Labutti K."/>
            <person name="Andreopoulos B."/>
            <person name="Lipzen A."/>
            <person name="Chen C."/>
            <person name="Yanf M."/>
            <person name="Daum C."/>
            <person name="Ng V."/>
            <person name="Clum A."/>
            <person name="Steindorff A."/>
            <person name="Ohm R."/>
            <person name="Martin F."/>
            <person name="Silar P."/>
            <person name="Natvig D."/>
            <person name="Lalanne C."/>
            <person name="Gautier V."/>
            <person name="Ament-Velasquez S.L."/>
            <person name="Kruys A."/>
            <person name="Hutchinson M.I."/>
            <person name="Powell A.J."/>
            <person name="Barry K."/>
            <person name="Miller A.N."/>
            <person name="Grigoriev I.V."/>
            <person name="Debuchy R."/>
            <person name="Gladieux P."/>
            <person name="Thoren M.H."/>
            <person name="Johannesson H."/>
        </authorList>
    </citation>
    <scope>NUCLEOTIDE SEQUENCE</scope>
    <source>
        <strain evidence="1">CBS 606.72</strain>
    </source>
</reference>
<keyword evidence="2" id="KW-1185">Reference proteome</keyword>
<dbReference type="PANTHER" id="PTHR42085:SF2">
    <property type="entry name" value="F-BOX DOMAIN-CONTAINING PROTEIN"/>
    <property type="match status" value="1"/>
</dbReference>
<evidence type="ECO:0000313" key="2">
    <source>
        <dbReference type="Proteomes" id="UP001175000"/>
    </source>
</evidence>
<organism evidence="1 2">
    <name type="scientific">Immersiella caudata</name>
    <dbReference type="NCBI Taxonomy" id="314043"/>
    <lineage>
        <taxon>Eukaryota</taxon>
        <taxon>Fungi</taxon>
        <taxon>Dikarya</taxon>
        <taxon>Ascomycota</taxon>
        <taxon>Pezizomycotina</taxon>
        <taxon>Sordariomycetes</taxon>
        <taxon>Sordariomycetidae</taxon>
        <taxon>Sordariales</taxon>
        <taxon>Lasiosphaeriaceae</taxon>
        <taxon>Immersiella</taxon>
    </lineage>
</organism>
<sequence length="312" mass="35372">MAQDDTSQIATANTSPRLRILSFPAEIRNMTYRLLFCFPDPIPTEDMSYKKALSSQLLRTCKTVYNEAASILYAENIFTIELSSRDAPDQSSAEYSKALGILFGWGSRPSSQVMREHLRSFLIKIDYTSAHQLTPLRDSVRQFTALLGKHAGQIKHLRLECALDFRDSSSWVNWRDERWDSYEHDGSKKQCIAALRTWLGALDVENGETWIEGMPEGDAEILKGCWRGDGREELMRFIGDFKALEKAVNFLDSCKEGLYTALLCFEAGNEEMFNAWKDDICEQLRGHVEDWANAGLLQGVSLDTCQEKEPGA</sequence>
<gene>
    <name evidence="1" type="ORF">B0T14DRAFT_583362</name>
</gene>
<dbReference type="PANTHER" id="PTHR42085">
    <property type="entry name" value="F-BOX DOMAIN-CONTAINING PROTEIN"/>
    <property type="match status" value="1"/>
</dbReference>